<dbReference type="EMBL" id="CM056742">
    <property type="protein sequence ID" value="KAJ8677419.1"/>
    <property type="molecule type" value="Genomic_DNA"/>
</dbReference>
<dbReference type="Proteomes" id="UP001239111">
    <property type="component" value="Chromosome 2"/>
</dbReference>
<keyword evidence="2" id="KW-1185">Reference proteome</keyword>
<reference evidence="1" key="1">
    <citation type="submission" date="2023-04" db="EMBL/GenBank/DDBJ databases">
        <title>A chromosome-level genome assembly of the parasitoid wasp Eretmocerus hayati.</title>
        <authorList>
            <person name="Zhong Y."/>
            <person name="Liu S."/>
            <person name="Liu Y."/>
        </authorList>
    </citation>
    <scope>NUCLEOTIDE SEQUENCE</scope>
    <source>
        <strain evidence="1">ZJU_SS_LIU_2023</strain>
    </source>
</reference>
<gene>
    <name evidence="1" type="ORF">QAD02_013206</name>
</gene>
<accession>A0ACC2P4F7</accession>
<comment type="caution">
    <text evidence="1">The sequence shown here is derived from an EMBL/GenBank/DDBJ whole genome shotgun (WGS) entry which is preliminary data.</text>
</comment>
<sequence length="172" mass="19272">MIFINLWFTFHIHFLHLLYRLVWFQNARAKEKKAKLAIGSPREGTNNCPSPTGPDECKLCCVKYSPKLQIQEHVFSKKHLEYVKIAVEDGSLVPPTPGASALKESAIANTMGNDSQGNQSQTDENIMYGSLFLHPTVMFQSQLQQQQQHTENVITSMTHTSAGESLADLLDP</sequence>
<evidence type="ECO:0000313" key="1">
    <source>
        <dbReference type="EMBL" id="KAJ8677419.1"/>
    </source>
</evidence>
<organism evidence="1 2">
    <name type="scientific">Eretmocerus hayati</name>
    <dbReference type="NCBI Taxonomy" id="131215"/>
    <lineage>
        <taxon>Eukaryota</taxon>
        <taxon>Metazoa</taxon>
        <taxon>Ecdysozoa</taxon>
        <taxon>Arthropoda</taxon>
        <taxon>Hexapoda</taxon>
        <taxon>Insecta</taxon>
        <taxon>Pterygota</taxon>
        <taxon>Neoptera</taxon>
        <taxon>Endopterygota</taxon>
        <taxon>Hymenoptera</taxon>
        <taxon>Apocrita</taxon>
        <taxon>Proctotrupomorpha</taxon>
        <taxon>Chalcidoidea</taxon>
        <taxon>Aphelinidae</taxon>
        <taxon>Aphelininae</taxon>
        <taxon>Eretmocerus</taxon>
    </lineage>
</organism>
<protein>
    <submittedName>
        <fullName evidence="1">Uncharacterized protein</fullName>
    </submittedName>
</protein>
<evidence type="ECO:0000313" key="2">
    <source>
        <dbReference type="Proteomes" id="UP001239111"/>
    </source>
</evidence>
<name>A0ACC2P4F7_9HYME</name>
<proteinExistence type="predicted"/>